<dbReference type="SUPFAM" id="SSF53271">
    <property type="entry name" value="PRTase-like"/>
    <property type="match status" value="1"/>
</dbReference>
<sequence>MTSLQKNRDPFQWPRKLIGQAVNLILPHRCIACEEILSDKNALCTNCWNQMTFIGAPLCHCCGYPFEIGEAGDNLCNSCLDRRPTFDQARAAVLYDDTSRRIILAYKHGDRTDLAPSLAQWLLRPLQSLDTPPDLVAPVPLHRWRLLQRRFNQSALLARPLSQLTGLPLEQRLVRRHRATPSQGHLTPGQRRRNVARAFSIPTRAQQKIQGKHILLVDDVLTTGATAEEIANALKQAGAARVSLIALARALRPRH</sequence>
<evidence type="ECO:0000313" key="5">
    <source>
        <dbReference type="Proteomes" id="UP000256845"/>
    </source>
</evidence>
<dbReference type="CDD" id="cd06223">
    <property type="entry name" value="PRTases_typeI"/>
    <property type="match status" value="1"/>
</dbReference>
<comment type="similarity">
    <text evidence="1">Belongs to the ComF/GntX family.</text>
</comment>
<dbReference type="Gene3D" id="3.40.50.2020">
    <property type="match status" value="1"/>
</dbReference>
<evidence type="ECO:0000259" key="2">
    <source>
        <dbReference type="Pfam" id="PF00156"/>
    </source>
</evidence>
<reference evidence="4 5" key="1">
    <citation type="submission" date="2018-07" db="EMBL/GenBank/DDBJ databases">
        <title>Genomic Encyclopedia of Type Strains, Phase III (KMG-III): the genomes of soil and plant-associated and newly described type strains.</title>
        <authorList>
            <person name="Whitman W."/>
        </authorList>
    </citation>
    <scope>NUCLEOTIDE SEQUENCE [LARGE SCALE GENOMIC DNA]</scope>
    <source>
        <strain evidence="4 5">CECT 8488</strain>
    </source>
</reference>
<dbReference type="Pfam" id="PF00156">
    <property type="entry name" value="Pribosyltran"/>
    <property type="match status" value="1"/>
</dbReference>
<dbReference type="Pfam" id="PF18912">
    <property type="entry name" value="DZR_2"/>
    <property type="match status" value="1"/>
</dbReference>
<keyword evidence="5" id="KW-1185">Reference proteome</keyword>
<organism evidence="4 5">
    <name type="scientific">Aestuariispira insulae</name>
    <dbReference type="NCBI Taxonomy" id="1461337"/>
    <lineage>
        <taxon>Bacteria</taxon>
        <taxon>Pseudomonadati</taxon>
        <taxon>Pseudomonadota</taxon>
        <taxon>Alphaproteobacteria</taxon>
        <taxon>Rhodospirillales</taxon>
        <taxon>Kiloniellaceae</taxon>
        <taxon>Aestuariispira</taxon>
    </lineage>
</organism>
<dbReference type="OrthoDB" id="9779910at2"/>
<name>A0A3D9HEH3_9PROT</name>
<dbReference type="Proteomes" id="UP000256845">
    <property type="component" value="Unassembled WGS sequence"/>
</dbReference>
<evidence type="ECO:0000313" key="4">
    <source>
        <dbReference type="EMBL" id="RED47651.1"/>
    </source>
</evidence>
<comment type="caution">
    <text evidence="4">The sequence shown here is derived from an EMBL/GenBank/DDBJ whole genome shotgun (WGS) entry which is preliminary data.</text>
</comment>
<dbReference type="InterPro" id="IPR000836">
    <property type="entry name" value="PRTase_dom"/>
</dbReference>
<gene>
    <name evidence="4" type="ORF">DFP90_10915</name>
</gene>
<accession>A0A3D9HEH3</accession>
<dbReference type="EMBL" id="QRDW01000009">
    <property type="protein sequence ID" value="RED47651.1"/>
    <property type="molecule type" value="Genomic_DNA"/>
</dbReference>
<dbReference type="InterPro" id="IPR051910">
    <property type="entry name" value="ComF/GntX_DNA_util-trans"/>
</dbReference>
<protein>
    <submittedName>
        <fullName evidence="4">ComF family protein</fullName>
    </submittedName>
</protein>
<dbReference type="PANTHER" id="PTHR47505:SF1">
    <property type="entry name" value="DNA UTILIZATION PROTEIN YHGH"/>
    <property type="match status" value="1"/>
</dbReference>
<feature type="domain" description="Double zinc ribbon" evidence="3">
    <location>
        <begin position="22"/>
        <end position="80"/>
    </location>
</feature>
<dbReference type="InterPro" id="IPR029057">
    <property type="entry name" value="PRTase-like"/>
</dbReference>
<evidence type="ECO:0000259" key="3">
    <source>
        <dbReference type="Pfam" id="PF18912"/>
    </source>
</evidence>
<dbReference type="InterPro" id="IPR044005">
    <property type="entry name" value="DZR_2"/>
</dbReference>
<evidence type="ECO:0000256" key="1">
    <source>
        <dbReference type="ARBA" id="ARBA00008007"/>
    </source>
</evidence>
<dbReference type="RefSeq" id="WP_115937811.1">
    <property type="nucleotide sequence ID" value="NZ_QRDW01000009.1"/>
</dbReference>
<dbReference type="PANTHER" id="PTHR47505">
    <property type="entry name" value="DNA UTILIZATION PROTEIN YHGH"/>
    <property type="match status" value="1"/>
</dbReference>
<proteinExistence type="inferred from homology"/>
<dbReference type="AlphaFoldDB" id="A0A3D9HEH3"/>
<feature type="domain" description="Phosphoribosyltransferase" evidence="2">
    <location>
        <begin position="166"/>
        <end position="249"/>
    </location>
</feature>